<gene>
    <name evidence="1" type="ORF">PXEA_LOCUS35378</name>
</gene>
<evidence type="ECO:0000313" key="2">
    <source>
        <dbReference type="Proteomes" id="UP000784294"/>
    </source>
</evidence>
<dbReference type="EMBL" id="CAAALY010271782">
    <property type="protein sequence ID" value="VEL41938.1"/>
    <property type="molecule type" value="Genomic_DNA"/>
</dbReference>
<comment type="caution">
    <text evidence="1">The sequence shown here is derived from an EMBL/GenBank/DDBJ whole genome shotgun (WGS) entry which is preliminary data.</text>
</comment>
<name>A0A3S5C8B9_9PLAT</name>
<accession>A0A3S5C8B9</accession>
<organism evidence="1 2">
    <name type="scientific">Protopolystoma xenopodis</name>
    <dbReference type="NCBI Taxonomy" id="117903"/>
    <lineage>
        <taxon>Eukaryota</taxon>
        <taxon>Metazoa</taxon>
        <taxon>Spiralia</taxon>
        <taxon>Lophotrochozoa</taxon>
        <taxon>Platyhelminthes</taxon>
        <taxon>Monogenea</taxon>
        <taxon>Polyopisthocotylea</taxon>
        <taxon>Polystomatidea</taxon>
        <taxon>Polystomatidae</taxon>
        <taxon>Protopolystoma</taxon>
    </lineage>
</organism>
<protein>
    <submittedName>
        <fullName evidence="1">Uncharacterized protein</fullName>
    </submittedName>
</protein>
<proteinExistence type="predicted"/>
<evidence type="ECO:0000313" key="1">
    <source>
        <dbReference type="EMBL" id="VEL41938.1"/>
    </source>
</evidence>
<keyword evidence="2" id="KW-1185">Reference proteome</keyword>
<dbReference type="AlphaFoldDB" id="A0A3S5C8B9"/>
<sequence>MIQTVCPSVVSPMSTHDPNRLGTAGSADGFRRFSKLLSSAAKLSRRRKASSPKRFSHSNSCQVGLHFWLWLLTAADRACDSVPSFVSCHFVELYIGLKAGVSLMMPVTRRTTQEKPPGTYQIIDSML</sequence>
<dbReference type="Proteomes" id="UP000784294">
    <property type="component" value="Unassembled WGS sequence"/>
</dbReference>
<reference evidence="1" key="1">
    <citation type="submission" date="2018-11" db="EMBL/GenBank/DDBJ databases">
        <authorList>
            <consortium name="Pathogen Informatics"/>
        </authorList>
    </citation>
    <scope>NUCLEOTIDE SEQUENCE</scope>
</reference>